<accession>A0ABR8ZDY9</accession>
<evidence type="ECO:0000256" key="1">
    <source>
        <dbReference type="SAM" id="Phobius"/>
    </source>
</evidence>
<keyword evidence="1" id="KW-1133">Transmembrane helix</keyword>
<evidence type="ECO:0000313" key="2">
    <source>
        <dbReference type="EMBL" id="MBD8083495.1"/>
    </source>
</evidence>
<keyword evidence="3" id="KW-1185">Reference proteome</keyword>
<protein>
    <recommendedName>
        <fullName evidence="4">Membrane or secreted protein</fullName>
    </recommendedName>
</protein>
<comment type="caution">
    <text evidence="2">The sequence shown here is derived from an EMBL/GenBank/DDBJ whole genome shotgun (WGS) entry which is preliminary data.</text>
</comment>
<proteinExistence type="predicted"/>
<gene>
    <name evidence="2" type="ORF">IC610_13830</name>
</gene>
<reference evidence="2 3" key="1">
    <citation type="submission" date="2020-09" db="EMBL/GenBank/DDBJ databases">
        <title>Genome seq and assembly of Chryseobacterium sp.</title>
        <authorList>
            <person name="Chhetri G."/>
        </authorList>
    </citation>
    <scope>NUCLEOTIDE SEQUENCE [LARGE SCALE GENOMIC DNA]</scope>
    <source>
        <strain evidence="2 3">GCR10</strain>
    </source>
</reference>
<evidence type="ECO:0008006" key="4">
    <source>
        <dbReference type="Google" id="ProtNLM"/>
    </source>
</evidence>
<evidence type="ECO:0000313" key="3">
    <source>
        <dbReference type="Proteomes" id="UP000637299"/>
    </source>
</evidence>
<dbReference type="Proteomes" id="UP000637299">
    <property type="component" value="Unassembled WGS sequence"/>
</dbReference>
<keyword evidence="1" id="KW-0812">Transmembrane</keyword>
<name>A0ABR8ZDY9_9FLAO</name>
<feature type="transmembrane region" description="Helical" evidence="1">
    <location>
        <begin position="9"/>
        <end position="27"/>
    </location>
</feature>
<organism evidence="2 3">
    <name type="scientific">Chryseobacterium caseinilyticum</name>
    <dbReference type="NCBI Taxonomy" id="2771428"/>
    <lineage>
        <taxon>Bacteria</taxon>
        <taxon>Pseudomonadati</taxon>
        <taxon>Bacteroidota</taxon>
        <taxon>Flavobacteriia</taxon>
        <taxon>Flavobacteriales</taxon>
        <taxon>Weeksellaceae</taxon>
        <taxon>Chryseobacterium group</taxon>
        <taxon>Chryseobacterium</taxon>
    </lineage>
</organism>
<dbReference type="EMBL" id="JACYFS010000004">
    <property type="protein sequence ID" value="MBD8083495.1"/>
    <property type="molecule type" value="Genomic_DNA"/>
</dbReference>
<sequence>MINYIKKHFMILLLGSFFLGLFAYLTYDGNQLCDCEKTEKYRDGTTRTHRTGGAHGFYRYYHK</sequence>
<keyword evidence="1" id="KW-0472">Membrane</keyword>